<dbReference type="GO" id="GO:0005829">
    <property type="term" value="C:cytosol"/>
    <property type="evidence" value="ECO:0007669"/>
    <property type="project" value="TreeGrafter"/>
</dbReference>
<dbReference type="InterPro" id="IPR011611">
    <property type="entry name" value="PfkB_dom"/>
</dbReference>
<dbReference type="AlphaFoldDB" id="A0A412PAP4"/>
<dbReference type="SUPFAM" id="SSF53613">
    <property type="entry name" value="Ribokinase-like"/>
    <property type="match status" value="1"/>
</dbReference>
<comment type="similarity">
    <text evidence="1 4">Belongs to the carbohydrate kinase PfkB family.</text>
</comment>
<evidence type="ECO:0000256" key="2">
    <source>
        <dbReference type="ARBA" id="ARBA00022679"/>
    </source>
</evidence>
<name>A0A412PAP4_9FIRM</name>
<dbReference type="PANTHER" id="PTHR10584:SF166">
    <property type="entry name" value="RIBOKINASE"/>
    <property type="match status" value="1"/>
</dbReference>
<evidence type="ECO:0000259" key="5">
    <source>
        <dbReference type="Pfam" id="PF00294"/>
    </source>
</evidence>
<dbReference type="InterPro" id="IPR029056">
    <property type="entry name" value="Ribokinase-like"/>
</dbReference>
<dbReference type="GO" id="GO:0006796">
    <property type="term" value="P:phosphate-containing compound metabolic process"/>
    <property type="evidence" value="ECO:0007669"/>
    <property type="project" value="UniProtKB-ARBA"/>
</dbReference>
<dbReference type="PANTHER" id="PTHR10584">
    <property type="entry name" value="SUGAR KINASE"/>
    <property type="match status" value="1"/>
</dbReference>
<evidence type="ECO:0000256" key="3">
    <source>
        <dbReference type="ARBA" id="ARBA00022777"/>
    </source>
</evidence>
<dbReference type="EMBL" id="QRWX01000005">
    <property type="protein sequence ID" value="RGT53696.1"/>
    <property type="molecule type" value="Genomic_DNA"/>
</dbReference>
<protein>
    <submittedName>
        <fullName evidence="6">Carbohydrate kinase family protein</fullName>
    </submittedName>
</protein>
<comment type="caution">
    <text evidence="6">The sequence shown here is derived from an EMBL/GenBank/DDBJ whole genome shotgun (WGS) entry which is preliminary data.</text>
</comment>
<dbReference type="RefSeq" id="WP_118765362.1">
    <property type="nucleotide sequence ID" value="NZ_CABJCF010000005.1"/>
</dbReference>
<evidence type="ECO:0000313" key="6">
    <source>
        <dbReference type="EMBL" id="RGT53696.1"/>
    </source>
</evidence>
<organism evidence="6 7">
    <name type="scientific">Solobacterium moorei</name>
    <dbReference type="NCBI Taxonomy" id="102148"/>
    <lineage>
        <taxon>Bacteria</taxon>
        <taxon>Bacillati</taxon>
        <taxon>Bacillota</taxon>
        <taxon>Erysipelotrichia</taxon>
        <taxon>Erysipelotrichales</taxon>
        <taxon>Erysipelotrichaceae</taxon>
        <taxon>Solobacterium</taxon>
    </lineage>
</organism>
<dbReference type="Proteomes" id="UP000284731">
    <property type="component" value="Unassembled WGS sequence"/>
</dbReference>
<feature type="domain" description="Carbohydrate kinase PfkB" evidence="5">
    <location>
        <begin position="4"/>
        <end position="286"/>
    </location>
</feature>
<accession>A0A412PAP4</accession>
<reference evidence="6 7" key="1">
    <citation type="submission" date="2018-08" db="EMBL/GenBank/DDBJ databases">
        <title>A genome reference for cultivated species of the human gut microbiota.</title>
        <authorList>
            <person name="Zou Y."/>
            <person name="Xue W."/>
            <person name="Luo G."/>
        </authorList>
    </citation>
    <scope>NUCLEOTIDE SEQUENCE [LARGE SCALE GENOMIC DNA]</scope>
    <source>
        <strain evidence="6 7">AF18-46</strain>
    </source>
</reference>
<dbReference type="PRINTS" id="PR00990">
    <property type="entry name" value="RIBOKINASE"/>
</dbReference>
<keyword evidence="2 4" id="KW-0808">Transferase</keyword>
<dbReference type="PROSITE" id="PS00584">
    <property type="entry name" value="PFKB_KINASES_2"/>
    <property type="match status" value="1"/>
</dbReference>
<dbReference type="GO" id="GO:0016301">
    <property type="term" value="F:kinase activity"/>
    <property type="evidence" value="ECO:0007669"/>
    <property type="project" value="UniProtKB-KW"/>
</dbReference>
<evidence type="ECO:0000256" key="4">
    <source>
        <dbReference type="RuleBase" id="RU003704"/>
    </source>
</evidence>
<sequence>MKPCLIIGSTVCDVIINLPAIPLSAQDTNIYSQTLQIGGCAYNVVSILHHLSLPYTFLSPVGTGVYGEFVERELNKTGITTMIRTDQENGCCYCLVEDSGERTFLSYHGAEYTFQKAWTDTLNLSAYGYIYACGIEMEDKDASLIVDCLASCKGQVVFAPGPRYAHISKEIMNRIYALKPILHMNEAELFGLSEKTELNEALQKLYTYTQNIVIVTLGGKGSASYDGYNFVYVPSKKVDVVDTIGAGDAHVGAVIAGLCVHADIKDILLFANDIAGAVVTKKGAGLEPSSAIKIYHQYF</sequence>
<keyword evidence="3 4" id="KW-0418">Kinase</keyword>
<evidence type="ECO:0000313" key="7">
    <source>
        <dbReference type="Proteomes" id="UP000284731"/>
    </source>
</evidence>
<evidence type="ECO:0000256" key="1">
    <source>
        <dbReference type="ARBA" id="ARBA00010688"/>
    </source>
</evidence>
<dbReference type="InterPro" id="IPR002173">
    <property type="entry name" value="Carboh/pur_kinase_PfkB_CS"/>
</dbReference>
<gene>
    <name evidence="6" type="ORF">DWX20_09675</name>
</gene>
<dbReference type="Pfam" id="PF00294">
    <property type="entry name" value="PfkB"/>
    <property type="match status" value="1"/>
</dbReference>
<dbReference type="InterPro" id="IPR002139">
    <property type="entry name" value="Ribo/fructo_kinase"/>
</dbReference>
<proteinExistence type="inferred from homology"/>
<dbReference type="Gene3D" id="3.40.1190.20">
    <property type="match status" value="1"/>
</dbReference>